<comment type="caution">
    <text evidence="2">The sequence shown here is derived from an EMBL/GenBank/DDBJ whole genome shotgun (WGS) entry which is preliminary data.</text>
</comment>
<dbReference type="Proteomes" id="UP000253410">
    <property type="component" value="Unassembled WGS sequence"/>
</dbReference>
<dbReference type="OrthoDB" id="798330at2"/>
<reference evidence="2 3" key="1">
    <citation type="submission" date="2018-05" db="EMBL/GenBank/DDBJ databases">
        <title>Chitinophaga sp. K3CV102501T nov., isolated from isolated from a monsoon evergreen broad-leaved forest soil.</title>
        <authorList>
            <person name="Lv Y."/>
        </authorList>
    </citation>
    <scope>NUCLEOTIDE SEQUENCE [LARGE SCALE GENOMIC DNA]</scope>
    <source>
        <strain evidence="2 3">GDMCC 1.1325</strain>
    </source>
</reference>
<keyword evidence="1" id="KW-0472">Membrane</keyword>
<dbReference type="EMBL" id="QFFJ01000001">
    <property type="protein sequence ID" value="RBL93505.1"/>
    <property type="molecule type" value="Genomic_DNA"/>
</dbReference>
<protein>
    <submittedName>
        <fullName evidence="2">Uncharacterized protein</fullName>
    </submittedName>
</protein>
<keyword evidence="3" id="KW-1185">Reference proteome</keyword>
<accession>A0A365Y6I5</accession>
<feature type="transmembrane region" description="Helical" evidence="1">
    <location>
        <begin position="38"/>
        <end position="59"/>
    </location>
</feature>
<gene>
    <name evidence="2" type="ORF">DF182_13410</name>
</gene>
<sequence>MIQRFRKSPNFYQNVYIFLLVIGIILLVLAYLLYRRTFISPLMPLGVLVAAGSIAFLLVHKHYNRVYGIRGIFYALSNSLLSYGGIVCFLFLLINYSAADSVDQGLILPIQKKHIAVDSTGRITSMEKPSVIIHHQGVDKELVFDFSKYPKVIVADYVVVDYSRGYFGYDILHSFDIVEKFPGTP</sequence>
<evidence type="ECO:0000256" key="1">
    <source>
        <dbReference type="SAM" id="Phobius"/>
    </source>
</evidence>
<organism evidence="2 3">
    <name type="scientific">Chitinophaga flava</name>
    <dbReference type="NCBI Taxonomy" id="2259036"/>
    <lineage>
        <taxon>Bacteria</taxon>
        <taxon>Pseudomonadati</taxon>
        <taxon>Bacteroidota</taxon>
        <taxon>Chitinophagia</taxon>
        <taxon>Chitinophagales</taxon>
        <taxon>Chitinophagaceae</taxon>
        <taxon>Chitinophaga</taxon>
    </lineage>
</organism>
<feature type="transmembrane region" description="Helical" evidence="1">
    <location>
        <begin position="12"/>
        <end position="32"/>
    </location>
</feature>
<evidence type="ECO:0000313" key="3">
    <source>
        <dbReference type="Proteomes" id="UP000253410"/>
    </source>
</evidence>
<feature type="transmembrane region" description="Helical" evidence="1">
    <location>
        <begin position="71"/>
        <end position="94"/>
    </location>
</feature>
<dbReference type="AlphaFoldDB" id="A0A365Y6I5"/>
<evidence type="ECO:0000313" key="2">
    <source>
        <dbReference type="EMBL" id="RBL93505.1"/>
    </source>
</evidence>
<name>A0A365Y6I5_9BACT</name>
<dbReference type="RefSeq" id="WP_113616103.1">
    <property type="nucleotide sequence ID" value="NZ_QFFJ01000001.1"/>
</dbReference>
<keyword evidence="1" id="KW-0812">Transmembrane</keyword>
<proteinExistence type="predicted"/>
<keyword evidence="1" id="KW-1133">Transmembrane helix</keyword>